<reference evidence="11" key="2">
    <citation type="submission" date="2020-09" db="EMBL/GenBank/DDBJ databases">
        <authorList>
            <person name="Sun Q."/>
            <person name="Kim S."/>
        </authorList>
    </citation>
    <scope>NUCLEOTIDE SEQUENCE</scope>
    <source>
        <strain evidence="11">KCTC 22164</strain>
    </source>
</reference>
<reference evidence="11" key="1">
    <citation type="journal article" date="2014" name="Int. J. Syst. Evol. Microbiol.">
        <title>Complete genome sequence of Corynebacterium casei LMG S-19264T (=DSM 44701T), isolated from a smear-ripened cheese.</title>
        <authorList>
            <consortium name="US DOE Joint Genome Institute (JGI-PGF)"/>
            <person name="Walter F."/>
            <person name="Albersmeier A."/>
            <person name="Kalinowski J."/>
            <person name="Ruckert C."/>
        </authorList>
    </citation>
    <scope>NUCLEOTIDE SEQUENCE</scope>
    <source>
        <strain evidence="11">KCTC 22164</strain>
    </source>
</reference>
<keyword evidence="4 9" id="KW-0997">Cell inner membrane</keyword>
<evidence type="ECO:0000256" key="6">
    <source>
        <dbReference type="ARBA" id="ARBA00022989"/>
    </source>
</evidence>
<dbReference type="Pfam" id="PF04290">
    <property type="entry name" value="DctQ"/>
    <property type="match status" value="1"/>
</dbReference>
<keyword evidence="12" id="KW-1185">Reference proteome</keyword>
<dbReference type="InterPro" id="IPR007387">
    <property type="entry name" value="TRAP_DctQ"/>
</dbReference>
<keyword evidence="3" id="KW-1003">Cell membrane</keyword>
<proteinExistence type="inferred from homology"/>
<evidence type="ECO:0000256" key="1">
    <source>
        <dbReference type="ARBA" id="ARBA00004429"/>
    </source>
</evidence>
<organism evidence="11 12">
    <name type="scientific">Alteromonas halophila</name>
    <dbReference type="NCBI Taxonomy" id="516698"/>
    <lineage>
        <taxon>Bacteria</taxon>
        <taxon>Pseudomonadati</taxon>
        <taxon>Pseudomonadota</taxon>
        <taxon>Gammaproteobacteria</taxon>
        <taxon>Alteromonadales</taxon>
        <taxon>Alteromonadaceae</taxon>
        <taxon>Alteromonas/Salinimonas group</taxon>
        <taxon>Alteromonas</taxon>
    </lineage>
</organism>
<keyword evidence="2 9" id="KW-0813">Transport</keyword>
<protein>
    <recommendedName>
        <fullName evidence="9">TRAP transporter small permease protein</fullName>
    </recommendedName>
</protein>
<comment type="subcellular location">
    <subcellularLocation>
        <location evidence="1 9">Cell inner membrane</location>
        <topology evidence="1 9">Multi-pass membrane protein</topology>
    </subcellularLocation>
</comment>
<accession>A0A918JPS8</accession>
<keyword evidence="5 9" id="KW-0812">Transmembrane</keyword>
<evidence type="ECO:0000256" key="4">
    <source>
        <dbReference type="ARBA" id="ARBA00022519"/>
    </source>
</evidence>
<evidence type="ECO:0000259" key="10">
    <source>
        <dbReference type="Pfam" id="PF04290"/>
    </source>
</evidence>
<evidence type="ECO:0000256" key="2">
    <source>
        <dbReference type="ARBA" id="ARBA00022448"/>
    </source>
</evidence>
<sequence>MSVATLAMVLITFAVVVLRYGFNVGWIALQESVMYLHSAVFMLAAAYTLRSDGHVRVDVFYRRLSPVSQAKVNLLGTLVLMLPTCSVIFLYSLPYVTASWRLMESSIEAGGLPLVFVLKTLLPVTAAMLMLQGLADIVRYTLMIKRAH</sequence>
<dbReference type="PANTHER" id="PTHR35011:SF4">
    <property type="entry name" value="SLL1102 PROTEIN"/>
    <property type="match status" value="1"/>
</dbReference>
<comment type="function">
    <text evidence="9">Part of the tripartite ATP-independent periplasmic (TRAP) transport system.</text>
</comment>
<comment type="subunit">
    <text evidence="9">The complex comprises the extracytoplasmic solute receptor protein and the two transmembrane proteins.</text>
</comment>
<evidence type="ECO:0000313" key="12">
    <source>
        <dbReference type="Proteomes" id="UP000631300"/>
    </source>
</evidence>
<feature type="domain" description="Tripartite ATP-independent periplasmic transporters DctQ component" evidence="10">
    <location>
        <begin position="8"/>
        <end position="139"/>
    </location>
</feature>
<feature type="transmembrane region" description="Helical" evidence="9">
    <location>
        <begin position="35"/>
        <end position="51"/>
    </location>
</feature>
<evidence type="ECO:0000256" key="8">
    <source>
        <dbReference type="ARBA" id="ARBA00038436"/>
    </source>
</evidence>
<dbReference type="InterPro" id="IPR055348">
    <property type="entry name" value="DctQ"/>
</dbReference>
<dbReference type="PANTHER" id="PTHR35011">
    <property type="entry name" value="2,3-DIKETO-L-GULONATE TRAP TRANSPORTER SMALL PERMEASE PROTEIN YIAM"/>
    <property type="match status" value="1"/>
</dbReference>
<feature type="transmembrane region" description="Helical" evidence="9">
    <location>
        <begin position="72"/>
        <end position="93"/>
    </location>
</feature>
<keyword evidence="6 9" id="KW-1133">Transmembrane helix</keyword>
<dbReference type="EMBL" id="BMXP01000008">
    <property type="protein sequence ID" value="GGW92138.1"/>
    <property type="molecule type" value="Genomic_DNA"/>
</dbReference>
<comment type="caution">
    <text evidence="9">Lacks conserved residue(s) required for the propagation of feature annotation.</text>
</comment>
<dbReference type="GO" id="GO:0005886">
    <property type="term" value="C:plasma membrane"/>
    <property type="evidence" value="ECO:0007669"/>
    <property type="project" value="UniProtKB-SubCell"/>
</dbReference>
<evidence type="ECO:0000256" key="3">
    <source>
        <dbReference type="ARBA" id="ARBA00022475"/>
    </source>
</evidence>
<evidence type="ECO:0000256" key="9">
    <source>
        <dbReference type="RuleBase" id="RU369079"/>
    </source>
</evidence>
<comment type="caution">
    <text evidence="11">The sequence shown here is derived from an EMBL/GenBank/DDBJ whole genome shotgun (WGS) entry which is preliminary data.</text>
</comment>
<evidence type="ECO:0000256" key="7">
    <source>
        <dbReference type="ARBA" id="ARBA00023136"/>
    </source>
</evidence>
<keyword evidence="7 9" id="KW-0472">Membrane</keyword>
<dbReference type="AlphaFoldDB" id="A0A918JPS8"/>
<gene>
    <name evidence="11" type="ORF">GCM10007391_28030</name>
</gene>
<evidence type="ECO:0000313" key="11">
    <source>
        <dbReference type="EMBL" id="GGW92138.1"/>
    </source>
</evidence>
<dbReference type="Proteomes" id="UP000631300">
    <property type="component" value="Unassembled WGS sequence"/>
</dbReference>
<comment type="similarity">
    <text evidence="8 9">Belongs to the TRAP transporter small permease family.</text>
</comment>
<evidence type="ECO:0000256" key="5">
    <source>
        <dbReference type="ARBA" id="ARBA00022692"/>
    </source>
</evidence>
<feature type="transmembrane region" description="Helical" evidence="9">
    <location>
        <begin position="113"/>
        <end position="138"/>
    </location>
</feature>
<dbReference type="GO" id="GO:0022857">
    <property type="term" value="F:transmembrane transporter activity"/>
    <property type="evidence" value="ECO:0007669"/>
    <property type="project" value="UniProtKB-UniRule"/>
</dbReference>
<name>A0A918JPS8_9ALTE</name>